<dbReference type="InterPro" id="IPR027417">
    <property type="entry name" value="P-loop_NTPase"/>
</dbReference>
<keyword evidence="1" id="KW-0472">Membrane</keyword>
<sequence length="980" mass="108464">MWSILGIRVGVITGAAALSAVLLLVVSVNLDHALVGGIAAAALAAVALLTARWLTAMAPHRPGIALREGTQLGLLRRRLKDPEWSNNLKWPDPISSRQGNVVILKNGDVWVNYLVEGINFNSHDTDSVTAAQRTNARLFGKIASLGFVQEVYLRGVKVKVPAETLTRRCIDHVPEWARYENDRYRGARDGLIHFYNMYKTGARNSYERPFWLALKVGSVDLNMFEKWLDTAGLANNQAGIGMPEVQTRERQIWEALPREFRPARTIPGDLEWMWQRAGSLGLSGSTVPHLPGRNQEQTMKRGNNNFPLTTITTGHEADALADMFIASCVEQSDGRIDRLRRIFRDGIVHRYRSLRREASIAVHNPGRRTTDFPDGYTTYQAILTVASGPSVQGSYAIQKMTGLVDGFHDLDADVVMRITFEQKTSNEIAKDFGKAQRRNDSDDEALSQSEFDAAEYADNDSQLRNLYPFIIGENVWAHVHTSFIFGAANYHTLEQGVQKLIDTMAASEDDSDDGFQLYRYVGSQVELWQKMLPCTTAGPVIDDTRLSATPALLGACLPVRRQTIGDPYGWPIGVNMENSLGQVVYTDLINPTAVGDGSILVFGEQGVGKSMFFKSIAAAVYDLFGVVWLLDPTGEMEVFAGQFPDAVIVDLANSDVSLDLLKCLPPNDATLAWLDTWCPLLGVELNTDEYERLALVVSPAYREVHHSPVTSAPGLRTTRQVFEHIAVQSDETARRLRRAFNSIKGLPEAACLLDPVDIDTGNVIDLPAFRADRSRFVVFNTRQFALREGETETPISGRIATAAFSTIAALAKYYFDRSTSVNLFGVDEAHSVNAPIIKRNILSDTNLKGRKFKNIVMVSTQAVQHLGDGLDLVTKRGTFRQRAQENAVPALRKVHITPTPTAMNLISRELSPLAGDPREPNKVQPGREGEMLWYDGRSVGKVQTYLPFIPSRAAAADTSADKIVRVDEHRANVQGRHRVG</sequence>
<dbReference type="AlphaFoldDB" id="A0A1S1LTU4"/>
<dbReference type="SUPFAM" id="SSF52540">
    <property type="entry name" value="P-loop containing nucleoside triphosphate hydrolases"/>
    <property type="match status" value="1"/>
</dbReference>
<dbReference type="Gene3D" id="3.40.50.300">
    <property type="entry name" value="P-loop containing nucleotide triphosphate hydrolases"/>
    <property type="match status" value="1"/>
</dbReference>
<feature type="transmembrane region" description="Helical" evidence="1">
    <location>
        <begin position="33"/>
        <end position="54"/>
    </location>
</feature>
<comment type="caution">
    <text evidence="2">The sequence shown here is derived from an EMBL/GenBank/DDBJ whole genome shotgun (WGS) entry which is preliminary data.</text>
</comment>
<dbReference type="EMBL" id="MLIQ01000014">
    <property type="protein sequence ID" value="OHU57098.1"/>
    <property type="molecule type" value="Genomic_DNA"/>
</dbReference>
<accession>A0A1S1LTU4</accession>
<evidence type="ECO:0000313" key="2">
    <source>
        <dbReference type="EMBL" id="OHU57098.1"/>
    </source>
</evidence>
<reference evidence="2 3" key="1">
    <citation type="submission" date="2016-10" db="EMBL/GenBank/DDBJ databases">
        <title>Evaluation of Human, Veterinary and Environmental Mycobacterium chelonae Isolates by Core Genome Phylogenomic Analysis, Targeted Gene Comparison, and Anti-microbial Susceptibility Patterns: A Tale of Mistaken Identities.</title>
        <authorList>
            <person name="Fogelson S.B."/>
            <person name="Camus A.C."/>
            <person name="Lorenz W."/>
            <person name="Vasireddy R."/>
            <person name="Vasireddy S."/>
            <person name="Smith T."/>
            <person name="Brown-Elliott B.A."/>
            <person name="Wallace R.J.Jr."/>
            <person name="Hasan N.A."/>
            <person name="Reischl U."/>
            <person name="Sanchez S."/>
        </authorList>
    </citation>
    <scope>NUCLEOTIDE SEQUENCE [LARGE SCALE GENOMIC DNA]</scope>
    <source>
        <strain evidence="2 3">15515</strain>
    </source>
</reference>
<proteinExistence type="predicted"/>
<evidence type="ECO:0000256" key="1">
    <source>
        <dbReference type="SAM" id="Phobius"/>
    </source>
</evidence>
<evidence type="ECO:0000313" key="3">
    <source>
        <dbReference type="Proteomes" id="UP000180043"/>
    </source>
</evidence>
<gene>
    <name evidence="2" type="ORF">BKG82_12980</name>
</gene>
<keyword evidence="1" id="KW-1133">Transmembrane helix</keyword>
<name>A0A1S1LTU4_MYCCH</name>
<organism evidence="2 3">
    <name type="scientific">Mycobacteroides chelonae</name>
    <name type="common">Mycobacterium chelonae</name>
    <dbReference type="NCBI Taxonomy" id="1774"/>
    <lineage>
        <taxon>Bacteria</taxon>
        <taxon>Bacillati</taxon>
        <taxon>Actinomycetota</taxon>
        <taxon>Actinomycetes</taxon>
        <taxon>Mycobacteriales</taxon>
        <taxon>Mycobacteriaceae</taxon>
        <taxon>Mycobacteroides</taxon>
    </lineage>
</organism>
<protein>
    <submittedName>
        <fullName evidence="2">Uncharacterized protein</fullName>
    </submittedName>
</protein>
<feature type="transmembrane region" description="Helical" evidence="1">
    <location>
        <begin position="6"/>
        <end position="26"/>
    </location>
</feature>
<dbReference type="Proteomes" id="UP000180043">
    <property type="component" value="Unassembled WGS sequence"/>
</dbReference>
<keyword evidence="1" id="KW-0812">Transmembrane</keyword>